<organism evidence="1 2">
    <name type="scientific">Sistotremastrum suecicum HHB10207 ss-3</name>
    <dbReference type="NCBI Taxonomy" id="1314776"/>
    <lineage>
        <taxon>Eukaryota</taxon>
        <taxon>Fungi</taxon>
        <taxon>Dikarya</taxon>
        <taxon>Basidiomycota</taxon>
        <taxon>Agaricomycotina</taxon>
        <taxon>Agaricomycetes</taxon>
        <taxon>Sistotremastrales</taxon>
        <taxon>Sistotremastraceae</taxon>
        <taxon>Sistotremastrum</taxon>
    </lineage>
</organism>
<reference evidence="1 2" key="1">
    <citation type="journal article" date="2016" name="Mol. Biol. Evol.">
        <title>Comparative Genomics of Early-Diverging Mushroom-Forming Fungi Provides Insights into the Origins of Lignocellulose Decay Capabilities.</title>
        <authorList>
            <person name="Nagy L.G."/>
            <person name="Riley R."/>
            <person name="Tritt A."/>
            <person name="Adam C."/>
            <person name="Daum C."/>
            <person name="Floudas D."/>
            <person name="Sun H."/>
            <person name="Yadav J.S."/>
            <person name="Pangilinan J."/>
            <person name="Larsson K.H."/>
            <person name="Matsuura K."/>
            <person name="Barry K."/>
            <person name="Labutti K."/>
            <person name="Kuo R."/>
            <person name="Ohm R.A."/>
            <person name="Bhattacharya S.S."/>
            <person name="Shirouzu T."/>
            <person name="Yoshinaga Y."/>
            <person name="Martin F.M."/>
            <person name="Grigoriev I.V."/>
            <person name="Hibbett D.S."/>
        </authorList>
    </citation>
    <scope>NUCLEOTIDE SEQUENCE [LARGE SCALE GENOMIC DNA]</scope>
    <source>
        <strain evidence="1 2">HHB10207 ss-3</strain>
    </source>
</reference>
<dbReference type="AlphaFoldDB" id="A0A165WJB7"/>
<keyword evidence="2" id="KW-1185">Reference proteome</keyword>
<evidence type="ECO:0000313" key="1">
    <source>
        <dbReference type="EMBL" id="KZT31223.1"/>
    </source>
</evidence>
<dbReference type="Proteomes" id="UP000076798">
    <property type="component" value="Unassembled WGS sequence"/>
</dbReference>
<gene>
    <name evidence="1" type="ORF">SISSUDRAFT_1038596</name>
</gene>
<name>A0A165WJB7_9AGAM</name>
<proteinExistence type="predicted"/>
<evidence type="ECO:0000313" key="2">
    <source>
        <dbReference type="Proteomes" id="UP000076798"/>
    </source>
</evidence>
<evidence type="ECO:0008006" key="3">
    <source>
        <dbReference type="Google" id="ProtNLM"/>
    </source>
</evidence>
<sequence>MAVLSKPTPVWSKVERDLAAKMVRDAIRTMAREDLPELPPINDDNLRRTALNCDRTAADECPPDVTLGPHPPSNPTEASATNKLLELYGDANMNYLIDRILETRARNRLHHLKMSKILSRNDVLGHMCYRSGLLDHPDLHMLDADRWAIQLWVEGDMEGDPPKVYRVPNGRG</sequence>
<protein>
    <recommendedName>
        <fullName evidence="3">RNase III domain-containing protein</fullName>
    </recommendedName>
</protein>
<accession>A0A165WJB7</accession>
<dbReference type="EMBL" id="KV428725">
    <property type="protein sequence ID" value="KZT31223.1"/>
    <property type="molecule type" value="Genomic_DNA"/>
</dbReference>